<gene>
    <name evidence="1" type="ORF">LOK49_LG03G01041</name>
</gene>
<evidence type="ECO:0000313" key="2">
    <source>
        <dbReference type="Proteomes" id="UP001060215"/>
    </source>
</evidence>
<proteinExistence type="predicted"/>
<accession>A0ACC0IG40</accession>
<reference evidence="1 2" key="1">
    <citation type="journal article" date="2022" name="Plant J.">
        <title>Chromosome-level genome of Camellia lanceoleosa provides a valuable resource for understanding genome evolution and self-incompatibility.</title>
        <authorList>
            <person name="Gong W."/>
            <person name="Xiao S."/>
            <person name="Wang L."/>
            <person name="Liao Z."/>
            <person name="Chang Y."/>
            <person name="Mo W."/>
            <person name="Hu G."/>
            <person name="Li W."/>
            <person name="Zhao G."/>
            <person name="Zhu H."/>
            <person name="Hu X."/>
            <person name="Ji K."/>
            <person name="Xiang X."/>
            <person name="Song Q."/>
            <person name="Yuan D."/>
            <person name="Jin S."/>
            <person name="Zhang L."/>
        </authorList>
    </citation>
    <scope>NUCLEOTIDE SEQUENCE [LARGE SCALE GENOMIC DNA]</scope>
    <source>
        <strain evidence="1">SQ_2022a</strain>
    </source>
</reference>
<dbReference type="EMBL" id="CM045763">
    <property type="protein sequence ID" value="KAI8023850.1"/>
    <property type="molecule type" value="Genomic_DNA"/>
</dbReference>
<comment type="caution">
    <text evidence="1">The sequence shown here is derived from an EMBL/GenBank/DDBJ whole genome shotgun (WGS) entry which is preliminary data.</text>
</comment>
<evidence type="ECO:0000313" key="1">
    <source>
        <dbReference type="EMBL" id="KAI8023850.1"/>
    </source>
</evidence>
<dbReference type="Proteomes" id="UP001060215">
    <property type="component" value="Chromosome 6"/>
</dbReference>
<protein>
    <submittedName>
        <fullName evidence="1">Loganic acid O-methyltransferase</fullName>
    </submittedName>
</protein>
<name>A0ACC0IG40_9ERIC</name>
<organism evidence="1 2">
    <name type="scientific">Camellia lanceoleosa</name>
    <dbReference type="NCBI Taxonomy" id="1840588"/>
    <lineage>
        <taxon>Eukaryota</taxon>
        <taxon>Viridiplantae</taxon>
        <taxon>Streptophyta</taxon>
        <taxon>Embryophyta</taxon>
        <taxon>Tracheophyta</taxon>
        <taxon>Spermatophyta</taxon>
        <taxon>Magnoliopsida</taxon>
        <taxon>eudicotyledons</taxon>
        <taxon>Gunneridae</taxon>
        <taxon>Pentapetalae</taxon>
        <taxon>asterids</taxon>
        <taxon>Ericales</taxon>
        <taxon>Theaceae</taxon>
        <taxon>Camellia</taxon>
    </lineage>
</organism>
<keyword evidence="2" id="KW-1185">Reference proteome</keyword>
<sequence>MYSSFALYWLSKVPEELLDNGSLAWNKGKIHYTIASKEIANVYAAQFAKDMDTFFNARADEILVGGMMILIMPGLADGVQYSQDPRRPFFYAFDQCLLGMVKLRTSSDSVKEMIKDAIVGKFDITSLSFSSNTIRIADLGCSVGPNTFIAMQNVLEAMEMKFHSQNLTSEMPEFQLFFSDHTSNDFNSFFSSLPIGNTFCRRRIQYTSAPKEVINAYTTQFAKDMETFFNARADEIEAGGMMIVTLPALPNMHDHAHHPVGVLFLALEQSLVDMVKAGSISEDELDSFNLPLYSPSPDEMNQLVEKNGCFSIERMELTNPAAKTDGPSINIPALIMHLRAGFEAVFTKHFGKKIVEELFERTLNKSAEISSQFEASLENGSQLFLVLKRK</sequence>